<dbReference type="EnsemblBacteria" id="ABC21623">
    <property type="protein sequence ID" value="ABC21623"/>
    <property type="gene ID" value="Rru_A0821"/>
</dbReference>
<gene>
    <name evidence="2" type="ordered locus">Rru_A0821</name>
</gene>
<dbReference type="Pfam" id="PF13471">
    <property type="entry name" value="Transglut_core3"/>
    <property type="match status" value="1"/>
</dbReference>
<dbReference type="PATRIC" id="fig|269796.9.peg.874"/>
<protein>
    <recommendedName>
        <fullName evidence="1">Microcin J25-processing protein McjB C-terminal domain-containing protein</fullName>
    </recommendedName>
</protein>
<dbReference type="InterPro" id="IPR053521">
    <property type="entry name" value="McjB-like"/>
</dbReference>
<keyword evidence="3" id="KW-1185">Reference proteome</keyword>
<dbReference type="EMBL" id="CP000230">
    <property type="protein sequence ID" value="ABC21623.1"/>
    <property type="molecule type" value="Genomic_DNA"/>
</dbReference>
<dbReference type="InterPro" id="IPR032708">
    <property type="entry name" value="McjB_C"/>
</dbReference>
<dbReference type="HOGENOM" id="CLU_129168_2_2_5"/>
<dbReference type="RefSeq" id="WP_011388577.1">
    <property type="nucleotide sequence ID" value="NC_007643.1"/>
</dbReference>
<feature type="domain" description="Microcin J25-processing protein McjB C-terminal" evidence="1">
    <location>
        <begin position="30"/>
        <end position="142"/>
    </location>
</feature>
<evidence type="ECO:0000313" key="3">
    <source>
        <dbReference type="Proteomes" id="UP000001929"/>
    </source>
</evidence>
<organism evidence="2 3">
    <name type="scientific">Rhodospirillum rubrum (strain ATCC 11170 / ATH 1.1.1 / DSM 467 / LMG 4362 / NCIMB 8255 / S1)</name>
    <dbReference type="NCBI Taxonomy" id="269796"/>
    <lineage>
        <taxon>Bacteria</taxon>
        <taxon>Pseudomonadati</taxon>
        <taxon>Pseudomonadota</taxon>
        <taxon>Alphaproteobacteria</taxon>
        <taxon>Rhodospirillales</taxon>
        <taxon>Rhodospirillaceae</taxon>
        <taxon>Rhodospirillum</taxon>
    </lineage>
</organism>
<accession>Q2RW72</accession>
<dbReference type="AlphaFoldDB" id="Q2RW72"/>
<dbReference type="Proteomes" id="UP000001929">
    <property type="component" value="Chromosome"/>
</dbReference>
<dbReference type="NCBIfam" id="NF033537">
    <property type="entry name" value="lasso_biosyn_B2"/>
    <property type="match status" value="1"/>
</dbReference>
<sequence>MNRAGSLRRLRSRLFWLEAVLALCIAWLLVFRLPFRLLARLFGGIADPGPALAGSDPQPAPVLARARGVGQGVDAMSVRLPWHSTCLVRCVAGRMMLTRRGIAGHILFGVDRRGGTLTAHAWLVTGGEPVIGGAEATGFTPNACLYARPRIL</sequence>
<dbReference type="eggNOG" id="ENOG5033KG4">
    <property type="taxonomic scope" value="Bacteria"/>
</dbReference>
<dbReference type="STRING" id="269796.Rru_A0821"/>
<evidence type="ECO:0000313" key="2">
    <source>
        <dbReference type="EMBL" id="ABC21623.1"/>
    </source>
</evidence>
<evidence type="ECO:0000259" key="1">
    <source>
        <dbReference type="Pfam" id="PF13471"/>
    </source>
</evidence>
<dbReference type="KEGG" id="rru:Rru_A0821"/>
<reference evidence="2 3" key="1">
    <citation type="journal article" date="2011" name="Stand. Genomic Sci.">
        <title>Complete genome sequence of Rhodospirillum rubrum type strain (S1).</title>
        <authorList>
            <person name="Munk A.C."/>
            <person name="Copeland A."/>
            <person name="Lucas S."/>
            <person name="Lapidus A."/>
            <person name="Del Rio T.G."/>
            <person name="Barry K."/>
            <person name="Detter J.C."/>
            <person name="Hammon N."/>
            <person name="Israni S."/>
            <person name="Pitluck S."/>
            <person name="Brettin T."/>
            <person name="Bruce D."/>
            <person name="Han C."/>
            <person name="Tapia R."/>
            <person name="Gilna P."/>
            <person name="Schmutz J."/>
            <person name="Larimer F."/>
            <person name="Land M."/>
            <person name="Kyrpides N.C."/>
            <person name="Mavromatis K."/>
            <person name="Richardson P."/>
            <person name="Rohde M."/>
            <person name="Goker M."/>
            <person name="Klenk H.P."/>
            <person name="Zhang Y."/>
            <person name="Roberts G.P."/>
            <person name="Reslewic S."/>
            <person name="Schwartz D.C."/>
        </authorList>
    </citation>
    <scope>NUCLEOTIDE SEQUENCE [LARGE SCALE GENOMIC DNA]</scope>
    <source>
        <strain evidence="3">ATCC 11170 / ATH 1.1.1 / DSM 467 / LMG 4362 / NCIMB 8255 / S1</strain>
    </source>
</reference>
<proteinExistence type="predicted"/>
<name>Q2RW72_RHORT</name>